<accession>A0AAV6R758</accession>
<evidence type="ECO:0000259" key="3">
    <source>
        <dbReference type="SMART" id="SM00101"/>
    </source>
</evidence>
<name>A0AAV6R758_SOLSE</name>
<organism evidence="4 5">
    <name type="scientific">Solea senegalensis</name>
    <name type="common">Senegalese sole</name>
    <dbReference type="NCBI Taxonomy" id="28829"/>
    <lineage>
        <taxon>Eukaryota</taxon>
        <taxon>Metazoa</taxon>
        <taxon>Chordata</taxon>
        <taxon>Craniata</taxon>
        <taxon>Vertebrata</taxon>
        <taxon>Euteleostomi</taxon>
        <taxon>Actinopterygii</taxon>
        <taxon>Neopterygii</taxon>
        <taxon>Teleostei</taxon>
        <taxon>Neoteleostei</taxon>
        <taxon>Acanthomorphata</taxon>
        <taxon>Carangaria</taxon>
        <taxon>Pleuronectiformes</taxon>
        <taxon>Pleuronectoidei</taxon>
        <taxon>Soleidae</taxon>
        <taxon>Solea</taxon>
    </lineage>
</organism>
<dbReference type="Proteomes" id="UP000693946">
    <property type="component" value="Linkage Group LG20"/>
</dbReference>
<evidence type="ECO:0000256" key="2">
    <source>
        <dbReference type="SAM" id="Coils"/>
    </source>
</evidence>
<dbReference type="CDD" id="cd08774">
    <property type="entry name" value="14-3-3"/>
    <property type="match status" value="1"/>
</dbReference>
<evidence type="ECO:0000313" key="4">
    <source>
        <dbReference type="EMBL" id="KAG7501173.1"/>
    </source>
</evidence>
<evidence type="ECO:0000313" key="5">
    <source>
        <dbReference type="Proteomes" id="UP000693946"/>
    </source>
</evidence>
<feature type="coiled-coil region" evidence="2">
    <location>
        <begin position="187"/>
        <end position="214"/>
    </location>
</feature>
<comment type="caution">
    <text evidence="4">The sequence shown here is derived from an EMBL/GenBank/DDBJ whole genome shotgun (WGS) entry which is preliminary data.</text>
</comment>
<dbReference type="EMBL" id="JAGKHQ010000013">
    <property type="protein sequence ID" value="KAG7501173.1"/>
    <property type="molecule type" value="Genomic_DNA"/>
</dbReference>
<sequence length="246" mass="28517">MADRSDIVQMAKFAEQAERYDDMVAEMKKVAMSAKDSPLSYDERNLLSVAYKNVVGAKRSSWRMLYNHEQNVSDKPLVTEYKEQIEKELKEVCDDVVKLLDDHLIPSCESDNESKVFFLKMKGDYYRYLAEVNQSDEVNKENSKDAYNMALDLSKKTMEPANPIRLGLALNFSVFYYEIVRSREEACKLAREAYDDAKAQMNNAENDTKDSYKDSKLIMQLLRDNLTLWVSENTEEGEELEQTTEN</sequence>
<reference evidence="4 5" key="1">
    <citation type="journal article" date="2021" name="Sci. Rep.">
        <title>Chromosome anchoring in Senegalese sole (Solea senegalensis) reveals sex-associated markers and genome rearrangements in flatfish.</title>
        <authorList>
            <person name="Guerrero-Cozar I."/>
            <person name="Gomez-Garrido J."/>
            <person name="Berbel C."/>
            <person name="Martinez-Blanch J.F."/>
            <person name="Alioto T."/>
            <person name="Claros M.G."/>
            <person name="Gagnaire P.A."/>
            <person name="Manchado M."/>
        </authorList>
    </citation>
    <scope>NUCLEOTIDE SEQUENCE [LARGE SCALE GENOMIC DNA]</scope>
    <source>
        <strain evidence="4">Sse05_10M</strain>
    </source>
</reference>
<dbReference type="InterPro" id="IPR023410">
    <property type="entry name" value="14-3-3_domain"/>
</dbReference>
<dbReference type="Pfam" id="PF00244">
    <property type="entry name" value="14-3-3"/>
    <property type="match status" value="1"/>
</dbReference>
<dbReference type="PRINTS" id="PR00305">
    <property type="entry name" value="1433ZETA"/>
</dbReference>
<dbReference type="SMART" id="SM00101">
    <property type="entry name" value="14_3_3"/>
    <property type="match status" value="1"/>
</dbReference>
<protein>
    <submittedName>
        <fullName evidence="4">14-3-3 protein beta/alpha-A-like</fullName>
    </submittedName>
</protein>
<dbReference type="InterPro" id="IPR000308">
    <property type="entry name" value="14-3-3"/>
</dbReference>
<dbReference type="InterPro" id="IPR023409">
    <property type="entry name" value="14-3-3_CS"/>
</dbReference>
<gene>
    <name evidence="4" type="ORF">JOB18_042113</name>
</gene>
<dbReference type="PANTHER" id="PTHR18860">
    <property type="entry name" value="14-3-3 PROTEIN"/>
    <property type="match status" value="1"/>
</dbReference>
<comment type="subunit">
    <text evidence="1">Homodimer, and heterodimer with other family members.</text>
</comment>
<keyword evidence="2" id="KW-0175">Coiled coil</keyword>
<feature type="domain" description="14-3-3" evidence="3">
    <location>
        <begin position="4"/>
        <end position="243"/>
    </location>
</feature>
<proteinExistence type="predicted"/>
<dbReference type="PIRSF" id="PIRSF000868">
    <property type="entry name" value="14-3-3"/>
    <property type="match status" value="1"/>
</dbReference>
<dbReference type="PROSITE" id="PS00796">
    <property type="entry name" value="1433_1"/>
    <property type="match status" value="1"/>
</dbReference>
<dbReference type="AlphaFoldDB" id="A0AAV6R758"/>
<keyword evidence="5" id="KW-1185">Reference proteome</keyword>
<evidence type="ECO:0000256" key="1">
    <source>
        <dbReference type="ARBA" id="ARBA00011625"/>
    </source>
</evidence>